<dbReference type="AlphaFoldDB" id="A0A4S8PIY3"/>
<dbReference type="RefSeq" id="WP_136529970.1">
    <property type="nucleotide sequence ID" value="NZ_STGX01000008.1"/>
</dbReference>
<organism evidence="1 2">
    <name type="scientific">Glycomyces paridis</name>
    <dbReference type="NCBI Taxonomy" id="2126555"/>
    <lineage>
        <taxon>Bacteria</taxon>
        <taxon>Bacillati</taxon>
        <taxon>Actinomycetota</taxon>
        <taxon>Actinomycetes</taxon>
        <taxon>Glycomycetales</taxon>
        <taxon>Glycomycetaceae</taxon>
        <taxon>Glycomyces</taxon>
    </lineage>
</organism>
<gene>
    <name evidence="1" type="ORF">E9998_12175</name>
</gene>
<keyword evidence="2" id="KW-1185">Reference proteome</keyword>
<dbReference type="Proteomes" id="UP000305792">
    <property type="component" value="Unassembled WGS sequence"/>
</dbReference>
<name>A0A4S8PIY3_9ACTN</name>
<protein>
    <submittedName>
        <fullName evidence="1">Uncharacterized protein</fullName>
    </submittedName>
</protein>
<accession>A0A4S8PIY3</accession>
<proteinExistence type="predicted"/>
<reference evidence="1 2" key="1">
    <citation type="journal article" date="2018" name="Int. J. Syst. Evol. Microbiol.">
        <title>Glycomyces paridis sp. nov., isolated from the medicinal plant Paris polyphylla.</title>
        <authorList>
            <person name="Fang X.M."/>
            <person name="Bai J.L."/>
            <person name="Su J."/>
            <person name="Zhao L.L."/>
            <person name="Liu H.Y."/>
            <person name="Ma B.P."/>
            <person name="Zhang Y.Q."/>
            <person name="Yu L.Y."/>
        </authorList>
    </citation>
    <scope>NUCLEOTIDE SEQUENCE [LARGE SCALE GENOMIC DNA]</scope>
    <source>
        <strain evidence="1 2">CPCC 204357</strain>
    </source>
</reference>
<dbReference type="EMBL" id="STGX01000008">
    <property type="protein sequence ID" value="THV28359.1"/>
    <property type="molecule type" value="Genomic_DNA"/>
</dbReference>
<sequence>MPGPRGELGGREIDDQDVHDAIPFVRPRISNDAANLGDDFTEELGHRHARGHEAHERLAFARESDGTVAVE</sequence>
<comment type="caution">
    <text evidence="1">The sequence shown here is derived from an EMBL/GenBank/DDBJ whole genome shotgun (WGS) entry which is preliminary data.</text>
</comment>
<evidence type="ECO:0000313" key="1">
    <source>
        <dbReference type="EMBL" id="THV28359.1"/>
    </source>
</evidence>
<evidence type="ECO:0000313" key="2">
    <source>
        <dbReference type="Proteomes" id="UP000305792"/>
    </source>
</evidence>